<evidence type="ECO:0000313" key="2">
    <source>
        <dbReference type="EMBL" id="KXB08792.1"/>
    </source>
</evidence>
<dbReference type="AlphaFoldDB" id="A0A133VQS1"/>
<reference evidence="2 3" key="1">
    <citation type="journal article" date="2016" name="Sci. Rep.">
        <title>Metabolic traits of an uncultured archaeal lineage -MSBL1- from brine pools of the Red Sea.</title>
        <authorList>
            <person name="Mwirichia R."/>
            <person name="Alam I."/>
            <person name="Rashid M."/>
            <person name="Vinu M."/>
            <person name="Ba-Alawi W."/>
            <person name="Anthony Kamau A."/>
            <person name="Kamanda Ngugi D."/>
            <person name="Goker M."/>
            <person name="Klenk H.P."/>
            <person name="Bajic V."/>
            <person name="Stingl U."/>
        </authorList>
    </citation>
    <scope>NUCLEOTIDE SEQUENCE [LARGE SCALE GENOMIC DNA]</scope>
    <source>
        <strain evidence="2">SCGC-AAA385M02</strain>
    </source>
</reference>
<keyword evidence="1" id="KW-0175">Coiled coil</keyword>
<gene>
    <name evidence="2" type="ORF">AKJ59_00520</name>
</gene>
<dbReference type="Proteomes" id="UP000070248">
    <property type="component" value="Unassembled WGS sequence"/>
</dbReference>
<dbReference type="EMBL" id="LHYL01000005">
    <property type="protein sequence ID" value="KXB08792.1"/>
    <property type="molecule type" value="Genomic_DNA"/>
</dbReference>
<keyword evidence="3" id="KW-1185">Reference proteome</keyword>
<comment type="caution">
    <text evidence="2">The sequence shown here is derived from an EMBL/GenBank/DDBJ whole genome shotgun (WGS) entry which is preliminary data.</text>
</comment>
<evidence type="ECO:0000313" key="3">
    <source>
        <dbReference type="Proteomes" id="UP000070248"/>
    </source>
</evidence>
<accession>A0A133VQS1</accession>
<sequence length="75" mass="9283">MSKLSLEERIKRIEELLLFRWGTLDIEKHKEMRQEANKLYEEMEEKIAKAHNRLDETKKRNRKRMIKILSELEKE</sequence>
<name>A0A133VQS1_9EURY</name>
<proteinExistence type="predicted"/>
<evidence type="ECO:0000256" key="1">
    <source>
        <dbReference type="SAM" id="Coils"/>
    </source>
</evidence>
<protein>
    <submittedName>
        <fullName evidence="2">Uncharacterized protein</fullName>
    </submittedName>
</protein>
<organism evidence="2 3">
    <name type="scientific">candidate division MSBL1 archaeon SCGC-AAA385M02</name>
    <dbReference type="NCBI Taxonomy" id="1698287"/>
    <lineage>
        <taxon>Archaea</taxon>
        <taxon>Methanobacteriati</taxon>
        <taxon>Methanobacteriota</taxon>
        <taxon>candidate division MSBL1</taxon>
    </lineage>
</organism>
<feature type="coiled-coil region" evidence="1">
    <location>
        <begin position="26"/>
        <end position="60"/>
    </location>
</feature>